<dbReference type="EMBL" id="LKAJ01000016">
    <property type="protein sequence ID" value="KRG19397.1"/>
    <property type="molecule type" value="Genomic_DNA"/>
</dbReference>
<feature type="binding site" evidence="1">
    <location>
        <begin position="63"/>
        <end position="64"/>
    </location>
    <ligand>
        <name>S-adenosyl-L-methionine</name>
        <dbReference type="ChEBI" id="CHEBI:59789"/>
    </ligand>
</feature>
<dbReference type="RefSeq" id="WP_075067373.1">
    <property type="nucleotide sequence ID" value="NZ_LKAJ02000001.1"/>
</dbReference>
<gene>
    <name evidence="1 2" type="primary">rsmJ</name>
    <name evidence="3" type="ORF">HT99x_000170</name>
    <name evidence="2" type="ORF">HT99x_02771</name>
</gene>
<comment type="similarity">
    <text evidence="1">Belongs to the methyltransferase superfamily. RsmJ family.</text>
</comment>
<keyword evidence="1" id="KW-0698">rRNA processing</keyword>
<comment type="subcellular location">
    <subcellularLocation>
        <location evidence="1">Cytoplasm</location>
    </subcellularLocation>
</comment>
<dbReference type="AlphaFoldDB" id="A0A0Q9YFV2"/>
<dbReference type="GO" id="GO:0008990">
    <property type="term" value="F:rRNA (guanine-N2-)-methyltransferase activity"/>
    <property type="evidence" value="ECO:0007669"/>
    <property type="project" value="UniProtKB-UniRule"/>
</dbReference>
<evidence type="ECO:0000313" key="3">
    <source>
        <dbReference type="EMBL" id="MCS5709832.1"/>
    </source>
</evidence>
<accession>A0A0Q9YFV2</accession>
<reference evidence="3" key="3">
    <citation type="submission" date="2021-06" db="EMBL/GenBank/DDBJ databases">
        <title>Genomic Description and Analysis of Intracellular Bacteria, Candidatus Berkiella cookevillensis and Candidatus Berkiella aquae.</title>
        <authorList>
            <person name="Kidane D.T."/>
            <person name="Mehari Y.T."/>
            <person name="Rice F.C."/>
            <person name="Arivett B.A."/>
            <person name="Farone A.L."/>
            <person name="Berk S.G."/>
            <person name="Farone M.B."/>
        </authorList>
    </citation>
    <scope>NUCLEOTIDE SEQUENCE</scope>
    <source>
        <strain evidence="3">HT99</strain>
    </source>
</reference>
<dbReference type="STRING" id="295108.HT99x_02771"/>
<dbReference type="SUPFAM" id="SSF53335">
    <property type="entry name" value="S-adenosyl-L-methionine-dependent methyltransferases"/>
    <property type="match status" value="1"/>
</dbReference>
<dbReference type="PANTHER" id="PTHR36112:SF1">
    <property type="entry name" value="RIBOSOMAL RNA SMALL SUBUNIT METHYLTRANSFERASE J"/>
    <property type="match status" value="1"/>
</dbReference>
<dbReference type="GO" id="GO:0005737">
    <property type="term" value="C:cytoplasm"/>
    <property type="evidence" value="ECO:0007669"/>
    <property type="project" value="UniProtKB-SubCell"/>
</dbReference>
<proteinExistence type="inferred from homology"/>
<dbReference type="InterPro" id="IPR007536">
    <property type="entry name" value="16SrRNA_methylTrfase_J"/>
</dbReference>
<dbReference type="EC" id="2.1.1.242" evidence="1"/>
<evidence type="ECO:0000313" key="4">
    <source>
        <dbReference type="Proteomes" id="UP000051497"/>
    </source>
</evidence>
<keyword evidence="1 2" id="KW-0808">Transferase</keyword>
<keyword evidence="4" id="KW-1185">Reference proteome</keyword>
<comment type="caution">
    <text evidence="2">The sequence shown here is derived from an EMBL/GenBank/DDBJ whole genome shotgun (WGS) entry which is preliminary data.</text>
</comment>
<feature type="binding site" evidence="1">
    <location>
        <position position="117"/>
    </location>
    <ligand>
        <name>S-adenosyl-L-methionine</name>
        <dbReference type="ChEBI" id="CHEBI:59789"/>
    </ligand>
</feature>
<dbReference type="Proteomes" id="UP000051497">
    <property type="component" value="Unassembled WGS sequence"/>
</dbReference>
<protein>
    <recommendedName>
        <fullName evidence="1">Ribosomal RNA small subunit methyltransferase J</fullName>
        <ecNumber evidence="1">2.1.1.242</ecNumber>
    </recommendedName>
    <alternativeName>
        <fullName evidence="1">16S rRNA m2G1516 methyltransferase</fullName>
    </alternativeName>
    <alternativeName>
        <fullName evidence="1">rRNA (guanine-N(2)-)-methyltransferase</fullName>
    </alternativeName>
</protein>
<dbReference type="InterPro" id="IPR029063">
    <property type="entry name" value="SAM-dependent_MTases_sf"/>
</dbReference>
<sequence>MRVDFADSRLRYRLQHLQGTNELIAKAIGLKKNGPCTVFDTTAGLGKESFLMAALGCEVTLFERNPTVAASLQEGLLQAKNQPDLAPIIARMHFKAMCAIQYLRDNPQVTPAVIYCDPMFPGRTKSALVKKEMQWLQTLVNPDEDSETLIELSLTRATQRVVVKRPVNAPWLIRKPDFDYRGRSHRFDVYILHPAPCSKPASCNI</sequence>
<dbReference type="EMBL" id="LKAJ02000001">
    <property type="protein sequence ID" value="MCS5709832.1"/>
    <property type="molecule type" value="Genomic_DNA"/>
</dbReference>
<comment type="function">
    <text evidence="1">Specifically methylates the guanosine in position 1516 of 16S rRNA.</text>
</comment>
<dbReference type="Pfam" id="PF04445">
    <property type="entry name" value="SAM_MT"/>
    <property type="match status" value="1"/>
</dbReference>
<reference evidence="2" key="1">
    <citation type="submission" date="2015-09" db="EMBL/GenBank/DDBJ databases">
        <title>Draft Genome Sequences of Two Novel Amoeba-resistant Intranuclear Bacteria, Candidatus Berkiella cookevillensis and Candidatus Berkiella aquae.</title>
        <authorList>
            <person name="Mehari Y.T."/>
            <person name="Arivett B.A."/>
            <person name="Farone A.L."/>
            <person name="Gunderson J.H."/>
            <person name="Farone M.B."/>
        </authorList>
    </citation>
    <scope>NUCLEOTIDE SEQUENCE [LARGE SCALE GENOMIC DNA]</scope>
    <source>
        <strain evidence="2">HT99</strain>
    </source>
</reference>
<reference evidence="3" key="2">
    <citation type="journal article" date="2016" name="Genome Announc.">
        <title>Draft Genome Sequences of Two Novel Amoeba-Resistant Intranuclear Bacteria, 'Candidatus Berkiella cookevillensis' and 'Candidatus Berkiella aquae'.</title>
        <authorList>
            <person name="Mehari Y.T."/>
            <person name="Arivett B.A."/>
            <person name="Farone A.L."/>
            <person name="Gunderson J.H."/>
            <person name="Farone M.B."/>
        </authorList>
    </citation>
    <scope>NUCLEOTIDE SEQUENCE</scope>
    <source>
        <strain evidence="3">HT99</strain>
    </source>
</reference>
<keyword evidence="1" id="KW-0949">S-adenosyl-L-methionine</keyword>
<name>A0A0Q9YFV2_9GAMM</name>
<evidence type="ECO:0000313" key="2">
    <source>
        <dbReference type="EMBL" id="KRG19397.1"/>
    </source>
</evidence>
<dbReference type="PANTHER" id="PTHR36112">
    <property type="entry name" value="RIBOSOMAL RNA SMALL SUBUNIT METHYLTRANSFERASE J"/>
    <property type="match status" value="1"/>
</dbReference>
<comment type="caution">
    <text evidence="1">Lacks conserved residue(s) required for the propagation of feature annotation.</text>
</comment>
<dbReference type="Gene3D" id="3.40.50.150">
    <property type="entry name" value="Vaccinia Virus protein VP39"/>
    <property type="match status" value="1"/>
</dbReference>
<organism evidence="2">
    <name type="scientific">Candidatus Berkiella aquae</name>
    <dbReference type="NCBI Taxonomy" id="295108"/>
    <lineage>
        <taxon>Bacteria</taxon>
        <taxon>Pseudomonadati</taxon>
        <taxon>Pseudomonadota</taxon>
        <taxon>Gammaproteobacteria</taxon>
        <taxon>Candidatus Berkiellales</taxon>
        <taxon>Candidatus Berkiellaceae</taxon>
        <taxon>Candidatus Berkiella</taxon>
    </lineage>
</organism>
<evidence type="ECO:0000256" key="1">
    <source>
        <dbReference type="HAMAP-Rule" id="MF_01523"/>
    </source>
</evidence>
<keyword evidence="1" id="KW-0963">Cytoplasm</keyword>
<keyword evidence="1 2" id="KW-0489">Methyltransferase</keyword>
<comment type="catalytic activity">
    <reaction evidence="1">
        <text>guanosine(1516) in 16S rRNA + S-adenosyl-L-methionine = N(2)-methylguanosine(1516) in 16S rRNA + S-adenosyl-L-homocysteine + H(+)</text>
        <dbReference type="Rhea" id="RHEA:43220"/>
        <dbReference type="Rhea" id="RHEA-COMP:10412"/>
        <dbReference type="Rhea" id="RHEA-COMP:10413"/>
        <dbReference type="ChEBI" id="CHEBI:15378"/>
        <dbReference type="ChEBI" id="CHEBI:57856"/>
        <dbReference type="ChEBI" id="CHEBI:59789"/>
        <dbReference type="ChEBI" id="CHEBI:74269"/>
        <dbReference type="ChEBI" id="CHEBI:74481"/>
        <dbReference type="EC" id="2.1.1.242"/>
    </reaction>
</comment>
<dbReference type="HAMAP" id="MF_01523">
    <property type="entry name" value="16SrRNA_methyltr_J"/>
    <property type="match status" value="1"/>
</dbReference>
<dbReference type="PATRIC" id="fig|1590043.3.peg.2818"/>